<comment type="similarity">
    <text evidence="1">Belongs to the FGGY kinase family.</text>
</comment>
<keyword evidence="4 7" id="KW-0418">Kinase</keyword>
<dbReference type="GO" id="GO:0004370">
    <property type="term" value="F:glycerol kinase activity"/>
    <property type="evidence" value="ECO:0007669"/>
    <property type="project" value="TreeGrafter"/>
</dbReference>
<evidence type="ECO:0000256" key="3">
    <source>
        <dbReference type="ARBA" id="ARBA00022741"/>
    </source>
</evidence>
<dbReference type="InterPro" id="IPR018485">
    <property type="entry name" value="FGGY_C"/>
</dbReference>
<dbReference type="PROSITE" id="PS00445">
    <property type="entry name" value="FGGY_KINASES_2"/>
    <property type="match status" value="1"/>
</dbReference>
<dbReference type="GO" id="GO:0006071">
    <property type="term" value="P:glycerol metabolic process"/>
    <property type="evidence" value="ECO:0007669"/>
    <property type="project" value="TreeGrafter"/>
</dbReference>
<dbReference type="InterPro" id="IPR018483">
    <property type="entry name" value="Carb_kinase_FGGY_CS"/>
</dbReference>
<sequence length="139" mass="15069">MNTGENRVKSKNNLVTGVAWGLDGKVNYAIEGSAFNAGSVIKWLRDDLRLIDSARRCDELAESVDDANGIYFVPAFTGLGAPYWDMYARGTIVGLTRGVKAEHIARSVLEAIAFQMTDLLEAMKADSGIKLSELRVDGG</sequence>
<reference evidence="7" key="1">
    <citation type="journal article" date="2013" name="Environ. Microbiol.">
        <title>Microbiota from the distal guts of lean and obese adolescents exhibit partial functional redundancy besides clear differences in community structure.</title>
        <authorList>
            <person name="Ferrer M."/>
            <person name="Ruiz A."/>
            <person name="Lanza F."/>
            <person name="Haange S.B."/>
            <person name="Oberbach A."/>
            <person name="Till H."/>
            <person name="Bargiela R."/>
            <person name="Campoy C."/>
            <person name="Segura M.T."/>
            <person name="Richter M."/>
            <person name="von Bergen M."/>
            <person name="Seifert J."/>
            <person name="Suarez A."/>
        </authorList>
    </citation>
    <scope>NUCLEOTIDE SEQUENCE</scope>
</reference>
<dbReference type="EC" id="2.7.1.53" evidence="7"/>
<keyword evidence="3" id="KW-0547">Nucleotide-binding</keyword>
<evidence type="ECO:0000313" key="7">
    <source>
        <dbReference type="EMBL" id="EKC55245.1"/>
    </source>
</evidence>
<keyword evidence="5" id="KW-0067">ATP-binding</keyword>
<dbReference type="GO" id="GO:0008744">
    <property type="term" value="F:L-xylulokinase activity"/>
    <property type="evidence" value="ECO:0007669"/>
    <property type="project" value="UniProtKB-EC"/>
</dbReference>
<dbReference type="GO" id="GO:0005829">
    <property type="term" value="C:cytosol"/>
    <property type="evidence" value="ECO:0007669"/>
    <property type="project" value="TreeGrafter"/>
</dbReference>
<keyword evidence="2 7" id="KW-0808">Transferase</keyword>
<dbReference type="AlphaFoldDB" id="K1SMZ4"/>
<gene>
    <name evidence="7" type="ORF">OBE_11657</name>
</gene>
<dbReference type="InterPro" id="IPR043129">
    <property type="entry name" value="ATPase_NBD"/>
</dbReference>
<proteinExistence type="inferred from homology"/>
<dbReference type="PANTHER" id="PTHR10196:SF69">
    <property type="entry name" value="GLYCEROL KINASE"/>
    <property type="match status" value="1"/>
</dbReference>
<evidence type="ECO:0000259" key="6">
    <source>
        <dbReference type="Pfam" id="PF02782"/>
    </source>
</evidence>
<evidence type="ECO:0000256" key="5">
    <source>
        <dbReference type="ARBA" id="ARBA00022840"/>
    </source>
</evidence>
<evidence type="ECO:0000256" key="1">
    <source>
        <dbReference type="ARBA" id="ARBA00009156"/>
    </source>
</evidence>
<accession>K1SMZ4</accession>
<feature type="domain" description="Carbohydrate kinase FGGY C-terminal" evidence="6">
    <location>
        <begin position="11"/>
        <end position="139"/>
    </location>
</feature>
<comment type="caution">
    <text evidence="7">The sequence shown here is derived from an EMBL/GenBank/DDBJ whole genome shotgun (WGS) entry which is preliminary data.</text>
</comment>
<organism evidence="7">
    <name type="scientific">human gut metagenome</name>
    <dbReference type="NCBI Taxonomy" id="408170"/>
    <lineage>
        <taxon>unclassified sequences</taxon>
        <taxon>metagenomes</taxon>
        <taxon>organismal metagenomes</taxon>
    </lineage>
</organism>
<dbReference type="Gene3D" id="3.30.420.40">
    <property type="match status" value="1"/>
</dbReference>
<protein>
    <submittedName>
        <fullName evidence="7">Protein containing Carbohydrate kinase domain protein</fullName>
        <ecNumber evidence="7">2.7.1.53</ecNumber>
    </submittedName>
</protein>
<dbReference type="Pfam" id="PF02782">
    <property type="entry name" value="FGGY_C"/>
    <property type="match status" value="1"/>
</dbReference>
<dbReference type="SUPFAM" id="SSF53067">
    <property type="entry name" value="Actin-like ATPase domain"/>
    <property type="match status" value="1"/>
</dbReference>
<dbReference type="PANTHER" id="PTHR10196">
    <property type="entry name" value="SUGAR KINASE"/>
    <property type="match status" value="1"/>
</dbReference>
<evidence type="ECO:0000256" key="4">
    <source>
        <dbReference type="ARBA" id="ARBA00022777"/>
    </source>
</evidence>
<name>K1SMZ4_9ZZZZ</name>
<evidence type="ECO:0000256" key="2">
    <source>
        <dbReference type="ARBA" id="ARBA00022679"/>
    </source>
</evidence>
<dbReference type="EMBL" id="AJWZ01008035">
    <property type="protein sequence ID" value="EKC55245.1"/>
    <property type="molecule type" value="Genomic_DNA"/>
</dbReference>
<feature type="non-terminal residue" evidence="7">
    <location>
        <position position="139"/>
    </location>
</feature>
<dbReference type="GO" id="GO:0005524">
    <property type="term" value="F:ATP binding"/>
    <property type="evidence" value="ECO:0007669"/>
    <property type="project" value="UniProtKB-KW"/>
</dbReference>